<dbReference type="EC" id="2.1.2.11" evidence="16"/>
<keyword evidence="13" id="KW-0472">Membrane</keyword>
<dbReference type="InterPro" id="IPR015813">
    <property type="entry name" value="Pyrv/PenolPyrv_kinase-like_dom"/>
</dbReference>
<dbReference type="InterPro" id="IPR011989">
    <property type="entry name" value="ARM-like"/>
</dbReference>
<dbReference type="Pfam" id="PF02569">
    <property type="entry name" value="Pantoate_ligase"/>
    <property type="match status" value="1"/>
</dbReference>
<dbReference type="InterPro" id="IPR026739">
    <property type="entry name" value="AP_beta"/>
</dbReference>
<evidence type="ECO:0000256" key="2">
    <source>
        <dbReference type="ARBA" id="ARBA00004990"/>
    </source>
</evidence>
<proteinExistence type="inferred from homology"/>
<evidence type="ECO:0000256" key="6">
    <source>
        <dbReference type="ARBA" id="ARBA00009256"/>
    </source>
</evidence>
<dbReference type="Gene3D" id="3.30.1300.10">
    <property type="entry name" value="Pantoate-beta-alanine ligase, C-terminal domain"/>
    <property type="match status" value="1"/>
</dbReference>
<dbReference type="GO" id="GO:0015940">
    <property type="term" value="P:pantothenate biosynthetic process"/>
    <property type="evidence" value="ECO:0007669"/>
    <property type="project" value="UniProtKB-KW"/>
</dbReference>
<dbReference type="InterPro" id="IPR016024">
    <property type="entry name" value="ARM-type_fold"/>
</dbReference>
<dbReference type="SUPFAM" id="SSF51621">
    <property type="entry name" value="Phosphoenolpyruvate/pyruvate domain"/>
    <property type="match status" value="1"/>
</dbReference>
<dbReference type="HAMAP" id="MF_00158">
    <property type="entry name" value="PanC"/>
    <property type="match status" value="1"/>
</dbReference>
<dbReference type="InterPro" id="IPR001611">
    <property type="entry name" value="Leu-rich_rpt"/>
</dbReference>
<comment type="similarity">
    <text evidence="7">Belongs to the V-ATPase F subunit family.</text>
</comment>
<dbReference type="EMBL" id="CAMXCT010002580">
    <property type="protein sequence ID" value="CAI3999078.1"/>
    <property type="molecule type" value="Genomic_DNA"/>
</dbReference>
<keyword evidence="8" id="KW-0813">Transport</keyword>
<evidence type="ECO:0000313" key="20">
    <source>
        <dbReference type="EMBL" id="CAL4786390.1"/>
    </source>
</evidence>
<comment type="pathway">
    <text evidence="2">Cofactor biosynthesis; (R)-pantothenate biosynthesis; (R)-pantothenate from (R)-pantoate and beta-alanine: step 1/1.</text>
</comment>
<comment type="catalytic activity">
    <reaction evidence="15 16">
        <text>(6R)-5,10-methylene-5,6,7,8-tetrahydrofolate + 3-methyl-2-oxobutanoate + H2O = 2-dehydropantoate + (6S)-5,6,7,8-tetrahydrofolate</text>
        <dbReference type="Rhea" id="RHEA:11824"/>
        <dbReference type="ChEBI" id="CHEBI:11561"/>
        <dbReference type="ChEBI" id="CHEBI:11851"/>
        <dbReference type="ChEBI" id="CHEBI:15377"/>
        <dbReference type="ChEBI" id="CHEBI:15636"/>
        <dbReference type="ChEBI" id="CHEBI:57453"/>
        <dbReference type="EC" id="2.1.2.11"/>
    </reaction>
</comment>
<comment type="subcellular location">
    <subcellularLocation>
        <location evidence="1">Endomembrane system</location>
    </subcellularLocation>
</comment>
<dbReference type="InterPro" id="IPR036906">
    <property type="entry name" value="ATPase_V1_fsu_sf"/>
</dbReference>
<dbReference type="InterPro" id="IPR042176">
    <property type="entry name" value="Pantoate_ligase_C"/>
</dbReference>
<dbReference type="InterPro" id="IPR002553">
    <property type="entry name" value="Clathrin/coatomer_adapt-like_N"/>
</dbReference>
<evidence type="ECO:0000256" key="16">
    <source>
        <dbReference type="RuleBase" id="RU362100"/>
    </source>
</evidence>
<comment type="similarity">
    <text evidence="4">Belongs to the adaptor complexes large subunit family.</text>
</comment>
<dbReference type="GO" id="GO:0030117">
    <property type="term" value="C:membrane coat"/>
    <property type="evidence" value="ECO:0007669"/>
    <property type="project" value="InterPro"/>
</dbReference>
<dbReference type="Pfam" id="PF02548">
    <property type="entry name" value="Pantoate_transf"/>
    <property type="match status" value="1"/>
</dbReference>
<accession>A0A9P1G3U8</accession>
<comment type="catalytic activity">
    <reaction evidence="14">
        <text>(R)-pantoate + beta-alanine + ATP = (R)-pantothenate + AMP + diphosphate + H(+)</text>
        <dbReference type="Rhea" id="RHEA:10912"/>
        <dbReference type="ChEBI" id="CHEBI:15378"/>
        <dbReference type="ChEBI" id="CHEBI:15980"/>
        <dbReference type="ChEBI" id="CHEBI:29032"/>
        <dbReference type="ChEBI" id="CHEBI:30616"/>
        <dbReference type="ChEBI" id="CHEBI:33019"/>
        <dbReference type="ChEBI" id="CHEBI:57966"/>
        <dbReference type="ChEBI" id="CHEBI:456215"/>
        <dbReference type="EC" id="6.3.2.1"/>
    </reaction>
</comment>
<dbReference type="Gene3D" id="1.25.10.10">
    <property type="entry name" value="Leucine-rich Repeat Variant"/>
    <property type="match status" value="1"/>
</dbReference>
<dbReference type="Proteomes" id="UP001152797">
    <property type="component" value="Unassembled WGS sequence"/>
</dbReference>
<dbReference type="NCBIfam" id="TIGR00125">
    <property type="entry name" value="cyt_tran_rel"/>
    <property type="match status" value="1"/>
</dbReference>
<dbReference type="GO" id="GO:0004592">
    <property type="term" value="F:pantoate-beta-alanine ligase activity"/>
    <property type="evidence" value="ECO:0007669"/>
    <property type="project" value="UniProtKB-EC"/>
</dbReference>
<dbReference type="Gene3D" id="3.80.10.10">
    <property type="entry name" value="Ribonuclease Inhibitor"/>
    <property type="match status" value="2"/>
</dbReference>
<organism evidence="19">
    <name type="scientific">Cladocopium goreaui</name>
    <dbReference type="NCBI Taxonomy" id="2562237"/>
    <lineage>
        <taxon>Eukaryota</taxon>
        <taxon>Sar</taxon>
        <taxon>Alveolata</taxon>
        <taxon>Dinophyceae</taxon>
        <taxon>Suessiales</taxon>
        <taxon>Symbiodiniaceae</taxon>
        <taxon>Cladocopium</taxon>
    </lineage>
</organism>
<dbReference type="GO" id="GO:0003864">
    <property type="term" value="F:3-methyl-2-oxobutanoate hydroxymethyltransferase activity"/>
    <property type="evidence" value="ECO:0007669"/>
    <property type="project" value="UniProtKB-EC"/>
</dbReference>
<dbReference type="GO" id="GO:0006886">
    <property type="term" value="P:intracellular protein transport"/>
    <property type="evidence" value="ECO:0007669"/>
    <property type="project" value="InterPro"/>
</dbReference>
<dbReference type="Pfam" id="PF01990">
    <property type="entry name" value="ATP-synt_F"/>
    <property type="match status" value="1"/>
</dbReference>
<evidence type="ECO:0000256" key="15">
    <source>
        <dbReference type="ARBA" id="ARBA00049172"/>
    </source>
</evidence>
<dbReference type="InterPro" id="IPR003700">
    <property type="entry name" value="Pantoate_hydroxy_MeTrfase"/>
</dbReference>
<dbReference type="Pfam" id="PF01602">
    <property type="entry name" value="Adaptin_N"/>
    <property type="match status" value="1"/>
</dbReference>
<dbReference type="InterPro" id="IPR014729">
    <property type="entry name" value="Rossmann-like_a/b/a_fold"/>
</dbReference>
<evidence type="ECO:0000313" key="21">
    <source>
        <dbReference type="Proteomes" id="UP001152797"/>
    </source>
</evidence>
<dbReference type="Pfam" id="PF13516">
    <property type="entry name" value="LRR_6"/>
    <property type="match status" value="4"/>
</dbReference>
<dbReference type="InterPro" id="IPR032675">
    <property type="entry name" value="LRR_dom_sf"/>
</dbReference>
<dbReference type="SMART" id="SM00368">
    <property type="entry name" value="LRR_RI"/>
    <property type="match status" value="7"/>
</dbReference>
<reference evidence="20 21" key="2">
    <citation type="submission" date="2024-05" db="EMBL/GenBank/DDBJ databases">
        <authorList>
            <person name="Chen Y."/>
            <person name="Shah S."/>
            <person name="Dougan E. K."/>
            <person name="Thang M."/>
            <person name="Chan C."/>
        </authorList>
    </citation>
    <scope>NUCLEOTIDE SEQUENCE [LARGE SCALE GENOMIC DNA]</scope>
</reference>
<keyword evidence="21" id="KW-1185">Reference proteome</keyword>
<name>A0A9P1G3U8_9DINO</name>
<dbReference type="Gene3D" id="3.40.50.620">
    <property type="entry name" value="HUPs"/>
    <property type="match status" value="1"/>
</dbReference>
<dbReference type="InterPro" id="IPR040442">
    <property type="entry name" value="Pyrv_kinase-like_dom_sf"/>
</dbReference>
<feature type="domain" description="Clathrin/coatomer adaptor adaptin-like N-terminal" evidence="18">
    <location>
        <begin position="539"/>
        <end position="942"/>
    </location>
</feature>
<comment type="function">
    <text evidence="16">Catalyzes the reversible reaction in which hydroxymethyl group from 5,10-methylenetetrahydrofolate is transferred onto alpha-ketoisovalerate to form ketopantoate.</text>
</comment>
<dbReference type="EMBL" id="CAMXCT030002580">
    <property type="protein sequence ID" value="CAL4786390.1"/>
    <property type="molecule type" value="Genomic_DNA"/>
</dbReference>
<keyword evidence="12" id="KW-0406">Ion transport</keyword>
<gene>
    <name evidence="19" type="ORF">C1SCF055_LOCUS25328</name>
</gene>
<dbReference type="EMBL" id="CAMXCT020002580">
    <property type="protein sequence ID" value="CAL1152453.1"/>
    <property type="molecule type" value="Genomic_DNA"/>
</dbReference>
<comment type="similarity">
    <text evidence="6">Belongs to the pantothenate synthetase family.</text>
</comment>
<dbReference type="SUPFAM" id="SSF52047">
    <property type="entry name" value="RNI-like"/>
    <property type="match status" value="1"/>
</dbReference>
<keyword evidence="9 16" id="KW-0566">Pantothenate biosynthesis</keyword>
<evidence type="ECO:0000256" key="17">
    <source>
        <dbReference type="SAM" id="MobiDB-lite"/>
    </source>
</evidence>
<dbReference type="InterPro" id="IPR004821">
    <property type="entry name" value="Cyt_trans-like"/>
</dbReference>
<keyword evidence="11" id="KW-0653">Protein transport</keyword>
<comment type="pathway">
    <text evidence="3 16">Cofactor biosynthesis; (R)-pantothenate biosynthesis; (R)-pantoate from 3-methyl-2-oxobutanoate: step 1/2.</text>
</comment>
<reference evidence="19" key="1">
    <citation type="submission" date="2022-10" db="EMBL/GenBank/DDBJ databases">
        <authorList>
            <person name="Chen Y."/>
            <person name="Dougan E. K."/>
            <person name="Chan C."/>
            <person name="Rhodes N."/>
            <person name="Thang M."/>
        </authorList>
    </citation>
    <scope>NUCLEOTIDE SEQUENCE</scope>
</reference>
<evidence type="ECO:0000256" key="4">
    <source>
        <dbReference type="ARBA" id="ARBA00006613"/>
    </source>
</evidence>
<dbReference type="SUPFAM" id="SSF48371">
    <property type="entry name" value="ARM repeat"/>
    <property type="match status" value="1"/>
</dbReference>
<dbReference type="NCBIfam" id="TIGR00222">
    <property type="entry name" value="panB"/>
    <property type="match status" value="1"/>
</dbReference>
<dbReference type="InterPro" id="IPR003721">
    <property type="entry name" value="Pantoate_ligase"/>
</dbReference>
<keyword evidence="10 16" id="KW-0808">Transferase</keyword>
<evidence type="ECO:0000256" key="1">
    <source>
        <dbReference type="ARBA" id="ARBA00004308"/>
    </source>
</evidence>
<evidence type="ECO:0000256" key="9">
    <source>
        <dbReference type="ARBA" id="ARBA00022655"/>
    </source>
</evidence>
<feature type="region of interest" description="Disordered" evidence="17">
    <location>
        <begin position="1390"/>
        <end position="1412"/>
    </location>
</feature>
<dbReference type="SUPFAM" id="SSF52374">
    <property type="entry name" value="Nucleotidylyl transferase"/>
    <property type="match status" value="1"/>
</dbReference>
<evidence type="ECO:0000256" key="7">
    <source>
        <dbReference type="ARBA" id="ARBA00010148"/>
    </source>
</evidence>
<evidence type="ECO:0000256" key="13">
    <source>
        <dbReference type="ARBA" id="ARBA00023136"/>
    </source>
</evidence>
<comment type="caution">
    <text evidence="19">The sequence shown here is derived from an EMBL/GenBank/DDBJ whole genome shotgun (WGS) entry which is preliminary data.</text>
</comment>
<evidence type="ECO:0000256" key="11">
    <source>
        <dbReference type="ARBA" id="ARBA00022927"/>
    </source>
</evidence>
<sequence>MWFLGELLQNGMPNLKELDLEYTDAGSVGAGYLADALLAGIPLRRLELCGCRVGAQGAQRLAEALRNPQGCRLTRLGLRGNAIEDQGVTALANSILEVGGRCHEFERSQRLTGARATSNASVASLRRGPSTLDSKVPAFLTQLQELDVSSNRIGLFGADALAAVLTGTAKTRLTSLDVSRNCLGRQGAAALAAGLDEGCPLQHLNVSNAKMGDGGAEAIAKGLNRGPKAIVWLQLQENRIGLRGLQLLVEALPKVPGLQRLAASGNLASDDWPCHVLENLISANRAGITKPSVQLLSPSGRRWLGYRVVHQNTSPLDPLVLEDQRAEGFSRLVSSLRRARRHGGARGTDHGKGMAIDQGGGPCVGQQVLSFGTFVPRFLVDSCFPELNLVGMVKTKFVTQTDMKIGLIGDEDTVNVRKCCENPEGKKNFLVVDSKVHIKDIEEQFHDLTARKDISMILITQDCAEMIRRAVDEFAHSGQMIPTVLEIPSKDTPYDPRKDGVMQRVAFFMPSAMASLGASAGVREIFSALSNSEARYFDEERYSESELRKALNDSITERKIDAMKRLLAAVSVGRDASALFPDVVKNVSFQSPELKKLIYIYLVQYAENNRELALLSINSFQKDLSDRSQQLRASALRAMASIKVLEVIQLVMAAVQTAVGDSSPYVRKTAAQCMIKVYGVDADQFLELRKLLLKLMNDVEVQVVGSAVMAFRQICIVLPKDAAEEKQGAETTESSWNAQQLELLHPLFRRLVQDMLLMDFWAQQCCIDLLMRYCRLFFASPDKTSQEGEEGATGGTSEDFLAFLKNLKLLLFSASKGVTLAAAVALCYLAPTEEISCVAMPLMRCLRQATPEASITLLSAVAPLVEARPELFRAMIREFFIQSFDPPEMKRLKLKVIEMLVDDTNVQMVLRELQVYVSWHSQPDFVALAVRSIAQVALKMTSVLRCPAGINGPTTGGPDLYLLKAIVDSPSGLPSICGGMRSLEPAFSAALRRLPGGCFAKMPRSQAMSAVPPQTSLTNMCTYFHPWPKHRSMFIIYGSRRASSTSPMEESASKVGDMEISNSFNLESIYGGGMNAAATNGAEGQTGGEKRKAAAPAKPLGLGGVRRRFERGQKLSMVTAYDFPSGRFARQAGVELVLVGDSLGNCRLGLSDTVGVTMEDMLRATQAVRRGVDATGNATSPKPLVIGDMPFGSYLTMEDALRNAAAFRVAGADVVKLEGGGHLAPVVKALTNAGIAVMSHIGLEPQRALLQGGFRLQGTSAASAMDIIADAKELNGAGAVLLVVEMVPEEVGTAVQASVSCPVIGIGAGGKVAGQVLVCDDMLGMHGRPPSFAKMFVDVGRASTEAYENYVKEVRSGQFPGDKYSRHMPAEELQKLQQLLPQVQLQDTVQESADSPVVNGHTASSSRSQSTSGSFGFELLQGRLLPVQRHSAGVRLAGLAGARGISQAAGTSTGTRTEPQRLCSNAELIAWRRKVAEQGRRVAFVPTMGNLHEGHLELIDAAKQRADEAIVSIFVNPSQFASHEDLDTYPRTLEEDMQKLRERGATALFTPFANELYPTGIPGGTMVVPHFVEGKSEAADRPHFFSGVATVCLKFFNLLQPDVAIFGQKDAMQCVVIARMLEDLMLDHRIALHVVPTSREFDGVARSSRNSYLSPSMRQKAPAIYKALCAATSAAGASPGSVRSSVRRELESQELEVSYISVADTRFMNEKADEADLSNSVVSICCVMKEEGHRTCRLLDNVLVPAR</sequence>
<evidence type="ECO:0000256" key="3">
    <source>
        <dbReference type="ARBA" id="ARBA00005033"/>
    </source>
</evidence>
<evidence type="ECO:0000256" key="14">
    <source>
        <dbReference type="ARBA" id="ARBA00048258"/>
    </source>
</evidence>
<dbReference type="PANTHER" id="PTHR11134">
    <property type="entry name" value="ADAPTOR COMPLEX SUBUNIT BETA FAMILY MEMBER"/>
    <property type="match status" value="1"/>
</dbReference>
<evidence type="ECO:0000256" key="12">
    <source>
        <dbReference type="ARBA" id="ARBA00023065"/>
    </source>
</evidence>
<evidence type="ECO:0000313" key="19">
    <source>
        <dbReference type="EMBL" id="CAI3999078.1"/>
    </source>
</evidence>
<evidence type="ECO:0000259" key="18">
    <source>
        <dbReference type="Pfam" id="PF01602"/>
    </source>
</evidence>
<dbReference type="HAMAP" id="MF_00156">
    <property type="entry name" value="PanB"/>
    <property type="match status" value="1"/>
</dbReference>
<evidence type="ECO:0000256" key="5">
    <source>
        <dbReference type="ARBA" id="ARBA00008676"/>
    </source>
</evidence>
<dbReference type="OrthoDB" id="10261947at2759"/>
<comment type="similarity">
    <text evidence="5 16">Belongs to the PanB family.</text>
</comment>
<dbReference type="SUPFAM" id="SSF159468">
    <property type="entry name" value="AtpF-like"/>
    <property type="match status" value="1"/>
</dbReference>
<protein>
    <recommendedName>
        <fullName evidence="16">3-methyl-2-oxobutanoate hydroxymethyltransferase</fullName>
        <ecNumber evidence="16">2.1.2.11</ecNumber>
    </recommendedName>
</protein>
<dbReference type="InterPro" id="IPR008218">
    <property type="entry name" value="ATPase_V1-cplx_f_g_su"/>
</dbReference>
<evidence type="ECO:0000256" key="10">
    <source>
        <dbReference type="ARBA" id="ARBA00022679"/>
    </source>
</evidence>
<dbReference type="CDD" id="cd06557">
    <property type="entry name" value="KPHMT-like"/>
    <property type="match status" value="1"/>
</dbReference>
<dbReference type="GO" id="GO:0012505">
    <property type="term" value="C:endomembrane system"/>
    <property type="evidence" value="ECO:0007669"/>
    <property type="project" value="UniProtKB-SubCell"/>
</dbReference>
<dbReference type="Gene3D" id="3.40.50.10580">
    <property type="entry name" value="ATPase, V1 complex, subunit F"/>
    <property type="match status" value="1"/>
</dbReference>
<dbReference type="GO" id="GO:0046961">
    <property type="term" value="F:proton-transporting ATPase activity, rotational mechanism"/>
    <property type="evidence" value="ECO:0007669"/>
    <property type="project" value="InterPro"/>
</dbReference>
<dbReference type="NCBIfam" id="TIGR00018">
    <property type="entry name" value="panC"/>
    <property type="match status" value="1"/>
</dbReference>
<dbReference type="GO" id="GO:0016192">
    <property type="term" value="P:vesicle-mediated transport"/>
    <property type="evidence" value="ECO:0007669"/>
    <property type="project" value="InterPro"/>
</dbReference>
<dbReference type="Gene3D" id="3.20.20.60">
    <property type="entry name" value="Phosphoenolpyruvate-binding domains"/>
    <property type="match status" value="1"/>
</dbReference>
<evidence type="ECO:0000256" key="8">
    <source>
        <dbReference type="ARBA" id="ARBA00022448"/>
    </source>
</evidence>
<dbReference type="NCBIfam" id="NF001452">
    <property type="entry name" value="PRK00311.1"/>
    <property type="match status" value="1"/>
</dbReference>